<keyword evidence="2" id="KW-1185">Reference proteome</keyword>
<dbReference type="OrthoDB" id="5372708at2759"/>
<accession>A0A6A7C3L8</accession>
<evidence type="ECO:0000313" key="1">
    <source>
        <dbReference type="EMBL" id="KAF2862054.1"/>
    </source>
</evidence>
<dbReference type="Proteomes" id="UP000799421">
    <property type="component" value="Unassembled WGS sequence"/>
</dbReference>
<reference evidence="1" key="1">
    <citation type="journal article" date="2020" name="Stud. Mycol.">
        <title>101 Dothideomycetes genomes: a test case for predicting lifestyles and emergence of pathogens.</title>
        <authorList>
            <person name="Haridas S."/>
            <person name="Albert R."/>
            <person name="Binder M."/>
            <person name="Bloem J."/>
            <person name="Labutti K."/>
            <person name="Salamov A."/>
            <person name="Andreopoulos B."/>
            <person name="Baker S."/>
            <person name="Barry K."/>
            <person name="Bills G."/>
            <person name="Bluhm B."/>
            <person name="Cannon C."/>
            <person name="Castanera R."/>
            <person name="Culley D."/>
            <person name="Daum C."/>
            <person name="Ezra D."/>
            <person name="Gonzalez J."/>
            <person name="Henrissat B."/>
            <person name="Kuo A."/>
            <person name="Liang C."/>
            <person name="Lipzen A."/>
            <person name="Lutzoni F."/>
            <person name="Magnuson J."/>
            <person name="Mondo S."/>
            <person name="Nolan M."/>
            <person name="Ohm R."/>
            <person name="Pangilinan J."/>
            <person name="Park H.-J."/>
            <person name="Ramirez L."/>
            <person name="Alfaro M."/>
            <person name="Sun H."/>
            <person name="Tritt A."/>
            <person name="Yoshinaga Y."/>
            <person name="Zwiers L.-H."/>
            <person name="Turgeon B."/>
            <person name="Goodwin S."/>
            <person name="Spatafora J."/>
            <person name="Crous P."/>
            <person name="Grigoriev I."/>
        </authorList>
    </citation>
    <scope>NUCLEOTIDE SEQUENCE</scope>
    <source>
        <strain evidence="1">CBS 480.64</strain>
    </source>
</reference>
<feature type="non-terminal residue" evidence="1">
    <location>
        <position position="1"/>
    </location>
</feature>
<proteinExistence type="predicted"/>
<dbReference type="AlphaFoldDB" id="A0A6A7C3L8"/>
<protein>
    <submittedName>
        <fullName evidence="1">Uncharacterized protein</fullName>
    </submittedName>
</protein>
<dbReference type="EMBL" id="MU005968">
    <property type="protein sequence ID" value="KAF2862054.1"/>
    <property type="molecule type" value="Genomic_DNA"/>
</dbReference>
<gene>
    <name evidence="1" type="ORF">K470DRAFT_204217</name>
</gene>
<organism evidence="1 2">
    <name type="scientific">Piedraia hortae CBS 480.64</name>
    <dbReference type="NCBI Taxonomy" id="1314780"/>
    <lineage>
        <taxon>Eukaryota</taxon>
        <taxon>Fungi</taxon>
        <taxon>Dikarya</taxon>
        <taxon>Ascomycota</taxon>
        <taxon>Pezizomycotina</taxon>
        <taxon>Dothideomycetes</taxon>
        <taxon>Dothideomycetidae</taxon>
        <taxon>Capnodiales</taxon>
        <taxon>Piedraiaceae</taxon>
        <taxon>Piedraia</taxon>
    </lineage>
</organism>
<feature type="non-terminal residue" evidence="1">
    <location>
        <position position="75"/>
    </location>
</feature>
<evidence type="ECO:0000313" key="2">
    <source>
        <dbReference type="Proteomes" id="UP000799421"/>
    </source>
</evidence>
<name>A0A6A7C3L8_9PEZI</name>
<sequence length="75" mass="8048">LVGFYVTNHALSAKERARPSNVIPITPGPHGTNTSEVIDAIGPEMEQLDAGIEVNMAGQKYVLCVMIYCCIGDMP</sequence>